<keyword evidence="1" id="KW-1133">Transmembrane helix</keyword>
<dbReference type="Proteomes" id="UP001295740">
    <property type="component" value="Unassembled WGS sequence"/>
</dbReference>
<dbReference type="Gene3D" id="1.10.167.10">
    <property type="entry name" value="Regulator of G-protein Signalling 4, domain 2"/>
    <property type="match status" value="1"/>
</dbReference>
<protein>
    <submittedName>
        <fullName evidence="2">Uu.00g096860.m01.CDS01</fullName>
    </submittedName>
</protein>
<sequence length="585" mass="66823">MDGPNTKLNTGPLGWAYIALTVVWTVVVASGMWFLHRHRQLPFLQMRRLPLVFSAIVLLHIYGVATMVVYVIEPLVPCDAQFWIMSVYLPCGMALLQAANSHFLQIASQQRKYVRHSDLEDKLLSEKPPLLDPSLPRWKRTIQRVQSADQTTRTLYYISLGIVVQLIMTLFVYFGAEMFHPRYGFFHENVPAEQQRKKQCFTGWEWWLSIVWQFFWAYFYAPYMLWKTRHVRDTHGWRIQTIGCCVAGLPASPLWLAGLYSPQMQSVRTVVIPPQWITFSIVFIEIFTILFPCWHVVKTHNLQQETLDAIAVWEEKNKSFKGDDQTFATAAYVGTTLRSSIYANSRNTKATANSQDSRKSDTLTMYALESALQTNPQPLLEFAALKDFSGENISFLSHVADWKRAWTTMSATPDRERQQFIRAMLIYSNFISMDFSEFPVNISSRAAKDLQDLFGIAARRLNRPWSIDTGSSSATPFDGPSDNESTLELNTGMDLEDTLGMANLSSVTKMSNLSDEGHFDMPIPEGFNSQVFDVAEREVKYLVLTNTWPRFVHAGFENASRASARDGTGIFDGARKYFCGLERLV</sequence>
<keyword evidence="1" id="KW-0812">Transmembrane</keyword>
<keyword evidence="3" id="KW-1185">Reference proteome</keyword>
<feature type="transmembrane region" description="Helical" evidence="1">
    <location>
        <begin position="276"/>
        <end position="297"/>
    </location>
</feature>
<feature type="transmembrane region" description="Helical" evidence="1">
    <location>
        <begin position="82"/>
        <end position="103"/>
    </location>
</feature>
<name>A0AAI8YF01_9PEZI</name>
<dbReference type="AlphaFoldDB" id="A0AAI8YF01"/>
<feature type="transmembrane region" description="Helical" evidence="1">
    <location>
        <begin position="237"/>
        <end position="256"/>
    </location>
</feature>
<feature type="transmembrane region" description="Helical" evidence="1">
    <location>
        <begin position="48"/>
        <end position="70"/>
    </location>
</feature>
<gene>
    <name evidence="2" type="ORF">KHLLAP_LOCUS2760</name>
</gene>
<keyword evidence="1" id="KW-0472">Membrane</keyword>
<organism evidence="2 3">
    <name type="scientific">Anthostomella pinea</name>
    <dbReference type="NCBI Taxonomy" id="933095"/>
    <lineage>
        <taxon>Eukaryota</taxon>
        <taxon>Fungi</taxon>
        <taxon>Dikarya</taxon>
        <taxon>Ascomycota</taxon>
        <taxon>Pezizomycotina</taxon>
        <taxon>Sordariomycetes</taxon>
        <taxon>Xylariomycetidae</taxon>
        <taxon>Xylariales</taxon>
        <taxon>Xylariaceae</taxon>
        <taxon>Anthostomella</taxon>
    </lineage>
</organism>
<reference evidence="2" key="1">
    <citation type="submission" date="2023-10" db="EMBL/GenBank/DDBJ databases">
        <authorList>
            <person name="Hackl T."/>
        </authorList>
    </citation>
    <scope>NUCLEOTIDE SEQUENCE</scope>
</reference>
<comment type="caution">
    <text evidence="2">The sequence shown here is derived from an EMBL/GenBank/DDBJ whole genome shotgun (WGS) entry which is preliminary data.</text>
</comment>
<evidence type="ECO:0000313" key="3">
    <source>
        <dbReference type="Proteomes" id="UP001295740"/>
    </source>
</evidence>
<dbReference type="InterPro" id="IPR036305">
    <property type="entry name" value="RGS_sf"/>
</dbReference>
<dbReference type="EMBL" id="CAUWAG010000004">
    <property type="protein sequence ID" value="CAJ2502292.1"/>
    <property type="molecule type" value="Genomic_DNA"/>
</dbReference>
<proteinExistence type="predicted"/>
<feature type="transmembrane region" description="Helical" evidence="1">
    <location>
        <begin position="154"/>
        <end position="176"/>
    </location>
</feature>
<evidence type="ECO:0000256" key="1">
    <source>
        <dbReference type="SAM" id="Phobius"/>
    </source>
</evidence>
<accession>A0AAI8YF01</accession>
<feature type="transmembrane region" description="Helical" evidence="1">
    <location>
        <begin position="15"/>
        <end position="36"/>
    </location>
</feature>
<evidence type="ECO:0000313" key="2">
    <source>
        <dbReference type="EMBL" id="CAJ2502292.1"/>
    </source>
</evidence>
<dbReference type="SUPFAM" id="SSF48097">
    <property type="entry name" value="Regulator of G-protein signaling, RGS"/>
    <property type="match status" value="1"/>
</dbReference>
<dbReference type="InterPro" id="IPR044926">
    <property type="entry name" value="RGS_subdomain_2"/>
</dbReference>
<feature type="transmembrane region" description="Helical" evidence="1">
    <location>
        <begin position="206"/>
        <end position="225"/>
    </location>
</feature>